<protein>
    <recommendedName>
        <fullName evidence="4 10">2-dehydropantoate 2-reductase</fullName>
        <ecNumber evidence="3 10">1.1.1.169</ecNumber>
    </recommendedName>
    <alternativeName>
        <fullName evidence="8 10">Ketopantoate reductase</fullName>
    </alternativeName>
</protein>
<accession>A0A437RGR4</accession>
<comment type="caution">
    <text evidence="13">The sequence shown here is derived from an EMBL/GenBank/DDBJ whole genome shotgun (WGS) entry which is preliminary data.</text>
</comment>
<dbReference type="InterPro" id="IPR013752">
    <property type="entry name" value="KPA_reductase"/>
</dbReference>
<dbReference type="InterPro" id="IPR013332">
    <property type="entry name" value="KPR_N"/>
</dbReference>
<evidence type="ECO:0000256" key="6">
    <source>
        <dbReference type="ARBA" id="ARBA00022857"/>
    </source>
</evidence>
<dbReference type="SUPFAM" id="SSF48179">
    <property type="entry name" value="6-phosphogluconate dehydrogenase C-terminal domain-like"/>
    <property type="match status" value="1"/>
</dbReference>
<evidence type="ECO:0000256" key="10">
    <source>
        <dbReference type="RuleBase" id="RU362068"/>
    </source>
</evidence>
<dbReference type="EMBL" id="SACR01000003">
    <property type="protein sequence ID" value="RVU45967.1"/>
    <property type="molecule type" value="Genomic_DNA"/>
</dbReference>
<keyword evidence="14" id="KW-1185">Reference proteome</keyword>
<keyword evidence="7 10" id="KW-0560">Oxidoreductase</keyword>
<name>A0A437RGR4_9BURK</name>
<dbReference type="EC" id="1.1.1.169" evidence="3 10"/>
<evidence type="ECO:0000259" key="12">
    <source>
        <dbReference type="Pfam" id="PF08546"/>
    </source>
</evidence>
<comment type="function">
    <text evidence="10">Catalyzes the NADPH-dependent reduction of ketopantoate into pantoic acid.</text>
</comment>
<evidence type="ECO:0000256" key="1">
    <source>
        <dbReference type="ARBA" id="ARBA00004994"/>
    </source>
</evidence>
<proteinExistence type="inferred from homology"/>
<evidence type="ECO:0000256" key="7">
    <source>
        <dbReference type="ARBA" id="ARBA00023002"/>
    </source>
</evidence>
<dbReference type="AlphaFoldDB" id="A0A437RGR4"/>
<dbReference type="GO" id="GO:0008677">
    <property type="term" value="F:2-dehydropantoate 2-reductase activity"/>
    <property type="evidence" value="ECO:0007669"/>
    <property type="project" value="UniProtKB-EC"/>
</dbReference>
<dbReference type="Pfam" id="PF02558">
    <property type="entry name" value="ApbA"/>
    <property type="match status" value="1"/>
</dbReference>
<keyword evidence="5 10" id="KW-0566">Pantothenate biosynthesis</keyword>
<dbReference type="SUPFAM" id="SSF51735">
    <property type="entry name" value="NAD(P)-binding Rossmann-fold domains"/>
    <property type="match status" value="1"/>
</dbReference>
<evidence type="ECO:0000259" key="11">
    <source>
        <dbReference type="Pfam" id="PF02558"/>
    </source>
</evidence>
<comment type="catalytic activity">
    <reaction evidence="9 10">
        <text>(R)-pantoate + NADP(+) = 2-dehydropantoate + NADPH + H(+)</text>
        <dbReference type="Rhea" id="RHEA:16233"/>
        <dbReference type="ChEBI" id="CHEBI:11561"/>
        <dbReference type="ChEBI" id="CHEBI:15378"/>
        <dbReference type="ChEBI" id="CHEBI:15980"/>
        <dbReference type="ChEBI" id="CHEBI:57783"/>
        <dbReference type="ChEBI" id="CHEBI:58349"/>
        <dbReference type="EC" id="1.1.1.169"/>
    </reaction>
</comment>
<dbReference type="GO" id="GO:0015940">
    <property type="term" value="P:pantothenate biosynthetic process"/>
    <property type="evidence" value="ECO:0007669"/>
    <property type="project" value="UniProtKB-UniPathway"/>
</dbReference>
<dbReference type="InterPro" id="IPR013328">
    <property type="entry name" value="6PGD_dom2"/>
</dbReference>
<keyword evidence="6 10" id="KW-0521">NADP</keyword>
<reference evidence="13 14" key="1">
    <citation type="submission" date="2019-01" db="EMBL/GenBank/DDBJ databases">
        <authorList>
            <person name="Chen W.-M."/>
        </authorList>
    </citation>
    <scope>NUCLEOTIDE SEQUENCE [LARGE SCALE GENOMIC DNA]</scope>
    <source>
        <strain evidence="13 14">KYPY4</strain>
    </source>
</reference>
<dbReference type="InterPro" id="IPR036291">
    <property type="entry name" value="NAD(P)-bd_dom_sf"/>
</dbReference>
<dbReference type="OrthoDB" id="9796561at2"/>
<feature type="domain" description="Ketopantoate reductase N-terminal" evidence="11">
    <location>
        <begin position="3"/>
        <end position="145"/>
    </location>
</feature>
<feature type="domain" description="Ketopantoate reductase C-terminal" evidence="12">
    <location>
        <begin position="180"/>
        <end position="300"/>
    </location>
</feature>
<evidence type="ECO:0000256" key="3">
    <source>
        <dbReference type="ARBA" id="ARBA00013014"/>
    </source>
</evidence>
<dbReference type="Gene3D" id="3.40.50.720">
    <property type="entry name" value="NAD(P)-binding Rossmann-like Domain"/>
    <property type="match status" value="1"/>
</dbReference>
<dbReference type="FunFam" id="1.10.1040.10:FF:000017">
    <property type="entry name" value="2-dehydropantoate 2-reductase"/>
    <property type="match status" value="1"/>
</dbReference>
<evidence type="ECO:0000256" key="8">
    <source>
        <dbReference type="ARBA" id="ARBA00032024"/>
    </source>
</evidence>
<dbReference type="InterPro" id="IPR051402">
    <property type="entry name" value="KPR-Related"/>
</dbReference>
<evidence type="ECO:0000256" key="9">
    <source>
        <dbReference type="ARBA" id="ARBA00048793"/>
    </source>
</evidence>
<evidence type="ECO:0000313" key="13">
    <source>
        <dbReference type="EMBL" id="RVU45967.1"/>
    </source>
</evidence>
<dbReference type="Gene3D" id="1.10.1040.10">
    <property type="entry name" value="N-(1-d-carboxylethyl)-l-norvaline Dehydrogenase, domain 2"/>
    <property type="match status" value="1"/>
</dbReference>
<dbReference type="Proteomes" id="UP000285575">
    <property type="component" value="Unassembled WGS sequence"/>
</dbReference>
<dbReference type="PANTHER" id="PTHR21708:SF26">
    <property type="entry name" value="2-DEHYDROPANTOATE 2-REDUCTASE"/>
    <property type="match status" value="1"/>
</dbReference>
<evidence type="ECO:0000256" key="4">
    <source>
        <dbReference type="ARBA" id="ARBA00019465"/>
    </source>
</evidence>
<evidence type="ECO:0000256" key="2">
    <source>
        <dbReference type="ARBA" id="ARBA00007870"/>
    </source>
</evidence>
<comment type="pathway">
    <text evidence="1 10">Cofactor biosynthesis; (R)-pantothenate biosynthesis; (R)-pantoate from 3-methyl-2-oxobutanoate: step 2/2.</text>
</comment>
<dbReference type="Pfam" id="PF08546">
    <property type="entry name" value="ApbA_C"/>
    <property type="match status" value="1"/>
</dbReference>
<dbReference type="PANTHER" id="PTHR21708">
    <property type="entry name" value="PROBABLE 2-DEHYDROPANTOATE 2-REDUCTASE"/>
    <property type="match status" value="1"/>
</dbReference>
<dbReference type="NCBIfam" id="TIGR00745">
    <property type="entry name" value="apbA_panE"/>
    <property type="match status" value="1"/>
</dbReference>
<organism evidence="13 14">
    <name type="scientific">Rubrivivax rivuli</name>
    <dbReference type="NCBI Taxonomy" id="1862385"/>
    <lineage>
        <taxon>Bacteria</taxon>
        <taxon>Pseudomonadati</taxon>
        <taxon>Pseudomonadota</taxon>
        <taxon>Betaproteobacteria</taxon>
        <taxon>Burkholderiales</taxon>
        <taxon>Sphaerotilaceae</taxon>
        <taxon>Rubrivivax</taxon>
    </lineage>
</organism>
<dbReference type="UniPathway" id="UPA00028">
    <property type="reaction ID" value="UER00004"/>
</dbReference>
<comment type="similarity">
    <text evidence="2 10">Belongs to the ketopantoate reductase family.</text>
</comment>
<evidence type="ECO:0000256" key="5">
    <source>
        <dbReference type="ARBA" id="ARBA00022655"/>
    </source>
</evidence>
<evidence type="ECO:0000313" key="14">
    <source>
        <dbReference type="Proteomes" id="UP000285575"/>
    </source>
</evidence>
<dbReference type="InterPro" id="IPR008927">
    <property type="entry name" value="6-PGluconate_DH-like_C_sf"/>
</dbReference>
<dbReference type="InterPro" id="IPR003710">
    <property type="entry name" value="ApbA"/>
</dbReference>
<gene>
    <name evidence="13" type="ORF">EOE66_08800</name>
</gene>
<dbReference type="GO" id="GO:0005737">
    <property type="term" value="C:cytoplasm"/>
    <property type="evidence" value="ECO:0007669"/>
    <property type="project" value="TreeGrafter"/>
</dbReference>
<sequence>MRIVIMGSGGVGAYVGARLQATGEDVAFIARGAHLKALQTEGLRLEHPQHPLHLPQVQVSADAAELARRGPADLVVFAVKLGDTESAASALGPVLGPQTRILTLQNGIDSVELIQAHVGTTAVRGGVIYVSAVIDRPGVIRSPGGLHVIVADAAGGDPTMAVFFAACGRATALQAKPTDDIRSVLWEKFIALSSLSATTSLLRAPMGAILGHPETRALQRQLIEEAVAVAGAAGVPQRAGLVDEVMAKLANMPASFRSSMSEDLARGKALELQWLSGRVHALGQQLGVPTPAHSTAWRALLLYSDGSTGF</sequence>
<dbReference type="RefSeq" id="WP_128228339.1">
    <property type="nucleotide sequence ID" value="NZ_SACR01000003.1"/>
</dbReference>